<evidence type="ECO:0000313" key="3">
    <source>
        <dbReference type="Proteomes" id="UP000515291"/>
    </source>
</evidence>
<evidence type="ECO:0008006" key="4">
    <source>
        <dbReference type="Google" id="ProtNLM"/>
    </source>
</evidence>
<accession>A0A7G6TYW9</accession>
<reference evidence="3" key="1">
    <citation type="journal article" date="2020" name="Mol. Plant Microbe">
        <title>Rhizobial microsymbionts of the narrowly endemic Oxytropis species growing in Kamchatka are characterized by significant genetic diversity and possess a set of genes that are associated with T3SS and T6SS secretion systems and can affect the development of symbiosis.</title>
        <authorList>
            <person name="Safronova V."/>
            <person name="Guro P."/>
            <person name="Sazanova A."/>
            <person name="Kuznetsova I."/>
            <person name="Belimov A."/>
            <person name="Yakubov V."/>
            <person name="Chirak E."/>
            <person name="Afonin A."/>
            <person name="Gogolev Y."/>
            <person name="Andronov E."/>
            <person name="Tikhonovich I."/>
        </authorList>
    </citation>
    <scope>NUCLEOTIDE SEQUENCE [LARGE SCALE GENOMIC DNA]</scope>
    <source>
        <strain evidence="3">581</strain>
    </source>
</reference>
<dbReference type="KEGG" id="trb:HB776_12460"/>
<dbReference type="Proteomes" id="UP000515291">
    <property type="component" value="Chromosome"/>
</dbReference>
<protein>
    <recommendedName>
        <fullName evidence="4">Relaxase/mobilization nuclease domain-containing protein</fullName>
    </recommendedName>
</protein>
<name>A0A7G6TYW9_9BRAD</name>
<organism evidence="2 3">
    <name type="scientific">Tardiphaga robiniae</name>
    <dbReference type="NCBI Taxonomy" id="943830"/>
    <lineage>
        <taxon>Bacteria</taxon>
        <taxon>Pseudomonadati</taxon>
        <taxon>Pseudomonadota</taxon>
        <taxon>Alphaproteobacteria</taxon>
        <taxon>Hyphomicrobiales</taxon>
        <taxon>Nitrobacteraceae</taxon>
        <taxon>Tardiphaga</taxon>
    </lineage>
</organism>
<gene>
    <name evidence="2" type="ORF">HB776_12460</name>
</gene>
<feature type="compositionally biased region" description="Polar residues" evidence="1">
    <location>
        <begin position="229"/>
        <end position="252"/>
    </location>
</feature>
<proteinExistence type="predicted"/>
<dbReference type="AlphaFoldDB" id="A0A7G6TYW9"/>
<evidence type="ECO:0000256" key="1">
    <source>
        <dbReference type="SAM" id="MobiDB-lite"/>
    </source>
</evidence>
<dbReference type="EMBL" id="CP050292">
    <property type="protein sequence ID" value="QND71951.1"/>
    <property type="molecule type" value="Genomic_DNA"/>
</dbReference>
<evidence type="ECO:0000313" key="2">
    <source>
        <dbReference type="EMBL" id="QND71951.1"/>
    </source>
</evidence>
<feature type="region of interest" description="Disordered" evidence="1">
    <location>
        <begin position="229"/>
        <end position="264"/>
    </location>
</feature>
<feature type="region of interest" description="Disordered" evidence="1">
    <location>
        <begin position="276"/>
        <end position="314"/>
    </location>
</feature>
<sequence>MEIYRDASASRAGAALHHVTINPAKNISREQLVQAVHKIRLELDPDGTRPFAIVIHRKKRSEAGGADEHAHLVLGAVDAIGKSLDDGWTKIRTERVARELEYELGEPALCGRHHRAVLKALYGKRPDVYLWLLNALGPDPEKPQSAISPAARNRARGQNLNLPKAKASVRAIWQKSENVDSFRNGLSQIGLRIVAGERSNVFVIVDEKGRLIGAANRILQTRREKFNTMMESSNEPATRSAALTNVGRSRPTSVRPDQLSSPEDRRIRAAVDTVKFGAGGRGGRRPNSADHRLAEPASRQWGSPRGSTTGDKTTDRLRQHRALTQLRQLDFLLLQALTSRAQSIPTIPFVEAGVGPQEDGLVHKDLWGIVLLPKPRW</sequence>